<reference evidence="9" key="2">
    <citation type="submission" date="2013-12" db="EMBL/GenBank/DDBJ databases">
        <authorList>
            <person name="Yu Y."/>
            <person name="Lee S."/>
            <person name="de Baynast K."/>
            <person name="Wissotski M."/>
            <person name="Liu L."/>
            <person name="Talag J."/>
            <person name="Goicoechea J."/>
            <person name="Angelova A."/>
            <person name="Jetty R."/>
            <person name="Kudrna D."/>
            <person name="Golser W."/>
            <person name="Rivera L."/>
            <person name="Zhang J."/>
            <person name="Wing R."/>
        </authorList>
    </citation>
    <scope>NUCLEOTIDE SEQUENCE</scope>
</reference>
<organism evidence="8 9">
    <name type="scientific">Leersia perrieri</name>
    <dbReference type="NCBI Taxonomy" id="77586"/>
    <lineage>
        <taxon>Eukaryota</taxon>
        <taxon>Viridiplantae</taxon>
        <taxon>Streptophyta</taxon>
        <taxon>Embryophyta</taxon>
        <taxon>Tracheophyta</taxon>
        <taxon>Spermatophyta</taxon>
        <taxon>Magnoliopsida</taxon>
        <taxon>Liliopsida</taxon>
        <taxon>Poales</taxon>
        <taxon>Poaceae</taxon>
        <taxon>BOP clade</taxon>
        <taxon>Oryzoideae</taxon>
        <taxon>Oryzeae</taxon>
        <taxon>Oryzinae</taxon>
        <taxon>Leersia</taxon>
    </lineage>
</organism>
<dbReference type="PROSITE" id="PS51778">
    <property type="entry name" value="VAST"/>
    <property type="match status" value="1"/>
</dbReference>
<reference evidence="8" key="3">
    <citation type="submission" date="2015-04" db="UniProtKB">
        <authorList>
            <consortium name="EnsemblPlants"/>
        </authorList>
    </citation>
    <scope>IDENTIFICATION</scope>
</reference>
<feature type="domain" description="C2" evidence="6">
    <location>
        <begin position="90"/>
        <end position="209"/>
    </location>
</feature>
<dbReference type="PANTHER" id="PTHR47038:SF2">
    <property type="entry name" value="BAG-ASSOCIATED GRAM PROTEIN 1"/>
    <property type="match status" value="1"/>
</dbReference>
<evidence type="ECO:0000313" key="8">
    <source>
        <dbReference type="EnsemblPlants" id="LPERR02G19090.1"/>
    </source>
</evidence>
<feature type="compositionally biased region" description="Polar residues" evidence="5">
    <location>
        <begin position="567"/>
        <end position="581"/>
    </location>
</feature>
<feature type="region of interest" description="Disordered" evidence="5">
    <location>
        <begin position="53"/>
        <end position="77"/>
    </location>
</feature>
<name>A0A0D9VI40_9ORYZ</name>
<evidence type="ECO:0008006" key="10">
    <source>
        <dbReference type="Google" id="ProtNLM"/>
    </source>
</evidence>
<dbReference type="InterPro" id="IPR011993">
    <property type="entry name" value="PH-like_dom_sf"/>
</dbReference>
<dbReference type="InterPro" id="IPR035892">
    <property type="entry name" value="C2_domain_sf"/>
</dbReference>
<keyword evidence="9" id="KW-1185">Reference proteome</keyword>
<dbReference type="InterPro" id="IPR031968">
    <property type="entry name" value="VASt"/>
</dbReference>
<dbReference type="Gene3D" id="2.30.29.30">
    <property type="entry name" value="Pleckstrin-homology domain (PH domain)/Phosphotyrosine-binding domain (PTB)"/>
    <property type="match status" value="1"/>
</dbReference>
<dbReference type="eggNOG" id="KOG1032">
    <property type="taxonomic scope" value="Eukaryota"/>
</dbReference>
<dbReference type="Proteomes" id="UP000032180">
    <property type="component" value="Chromosome 2"/>
</dbReference>
<dbReference type="SUPFAM" id="SSF49562">
    <property type="entry name" value="C2 domain (Calcium/lipid-binding domain, CaLB)"/>
    <property type="match status" value="1"/>
</dbReference>
<evidence type="ECO:0000256" key="4">
    <source>
        <dbReference type="ARBA" id="ARBA00023136"/>
    </source>
</evidence>
<evidence type="ECO:0000256" key="5">
    <source>
        <dbReference type="SAM" id="MobiDB-lite"/>
    </source>
</evidence>
<evidence type="ECO:0000256" key="1">
    <source>
        <dbReference type="ARBA" id="ARBA00004370"/>
    </source>
</evidence>
<dbReference type="Gramene" id="LPERR02G19090.1">
    <property type="protein sequence ID" value="LPERR02G19090.1"/>
    <property type="gene ID" value="LPERR02G19090"/>
</dbReference>
<keyword evidence="2" id="KW-0812">Transmembrane</keyword>
<dbReference type="Gene3D" id="2.60.40.150">
    <property type="entry name" value="C2 domain"/>
    <property type="match status" value="1"/>
</dbReference>
<feature type="compositionally biased region" description="Low complexity" evidence="5">
    <location>
        <begin position="53"/>
        <end position="66"/>
    </location>
</feature>
<dbReference type="GO" id="GO:0016020">
    <property type="term" value="C:membrane"/>
    <property type="evidence" value="ECO:0007669"/>
    <property type="project" value="UniProtKB-SubCell"/>
</dbReference>
<dbReference type="Pfam" id="PF00168">
    <property type="entry name" value="C2"/>
    <property type="match status" value="1"/>
</dbReference>
<dbReference type="PROSITE" id="PS50004">
    <property type="entry name" value="C2"/>
    <property type="match status" value="1"/>
</dbReference>
<evidence type="ECO:0000256" key="3">
    <source>
        <dbReference type="ARBA" id="ARBA00022989"/>
    </source>
</evidence>
<dbReference type="Pfam" id="PF16016">
    <property type="entry name" value="VASt"/>
    <property type="match status" value="1"/>
</dbReference>
<accession>A0A0D9VI40</accession>
<feature type="domain" description="VASt" evidence="7">
    <location>
        <begin position="388"/>
        <end position="554"/>
    </location>
</feature>
<dbReference type="STRING" id="77586.A0A0D9VI40"/>
<dbReference type="CDD" id="cd00030">
    <property type="entry name" value="C2"/>
    <property type="match status" value="1"/>
</dbReference>
<comment type="subcellular location">
    <subcellularLocation>
        <location evidence="1">Membrane</location>
    </subcellularLocation>
</comment>
<sequence>MEAAAAGFSSWIRGFLLPSLWEAEVAVSAAALLVAALLLLFLDQAVQSASTKSSASLSSSPPAAASFGRNVGGGYRRRAKGKQVATELGGTSKVALPCGSSHPRGRNSYVIKLELLSAKYLIGANLHGSSDPYAVISCGEQRRFSSMVPSSRNPLWGEEFNFLVRELPVEVIITMYDWDILCKCKVIGSVTVTVLGEDKTGATWFDLDSKSGQICMRFSSAKVFPTSESLFDICVGIESQRKITLNKQYLPMTEDSGCLQAIFELPHDEVIIPLQDIDEIKRSQHSLINPAITIFLHTGSGGHGTPPSCSQNGRIRYRFTSFWNRSRTFRALENALQIYRATLEAEKQVRMHLLQQRGSSDVICSKTYDLKTVERSIELAKAYQPFINEHVLVDATSKTFPGTSEKFFSVILSDNSMFFQQYRHGRKDTDLKLSKWYPSDEYGGKIREVMFRSLCHSPLCPPDTAVTEWQRASFSKDNANLIYETKHQAHDVPFGSYFEIHCRWSLRTTSSSTCHVDIKIGVNMKKWCILQSKIKSGATDEYKREVCKILEAACDYVLKEESNSQASHEITKTQTHGSTTVAIRSPAASSSPAIRLAQRWRGLAGDGELVASAPGRGKFSATGRRNGHGLMGLSVAVLL</sequence>
<evidence type="ECO:0000259" key="7">
    <source>
        <dbReference type="PROSITE" id="PS51778"/>
    </source>
</evidence>
<evidence type="ECO:0000313" key="9">
    <source>
        <dbReference type="Proteomes" id="UP000032180"/>
    </source>
</evidence>
<keyword evidence="3" id="KW-1133">Transmembrane helix</keyword>
<reference evidence="8 9" key="1">
    <citation type="submission" date="2012-08" db="EMBL/GenBank/DDBJ databases">
        <title>Oryza genome evolution.</title>
        <authorList>
            <person name="Wing R.A."/>
        </authorList>
    </citation>
    <scope>NUCLEOTIDE SEQUENCE</scope>
</reference>
<dbReference type="SMART" id="SM00239">
    <property type="entry name" value="C2"/>
    <property type="match status" value="1"/>
</dbReference>
<keyword evidence="4" id="KW-0472">Membrane</keyword>
<evidence type="ECO:0000256" key="2">
    <source>
        <dbReference type="ARBA" id="ARBA00022692"/>
    </source>
</evidence>
<dbReference type="InterPro" id="IPR000008">
    <property type="entry name" value="C2_dom"/>
</dbReference>
<feature type="region of interest" description="Disordered" evidence="5">
    <location>
        <begin position="567"/>
        <end position="586"/>
    </location>
</feature>
<dbReference type="AlphaFoldDB" id="A0A0D9VI40"/>
<dbReference type="InterPro" id="IPR044655">
    <property type="entry name" value="BAGP1-like"/>
</dbReference>
<protein>
    <recommendedName>
        <fullName evidence="10">C2 domain-containing protein</fullName>
    </recommendedName>
</protein>
<evidence type="ECO:0000259" key="6">
    <source>
        <dbReference type="PROSITE" id="PS50004"/>
    </source>
</evidence>
<dbReference type="EnsemblPlants" id="LPERR02G19090.1">
    <property type="protein sequence ID" value="LPERR02G19090.1"/>
    <property type="gene ID" value="LPERR02G19090"/>
</dbReference>
<dbReference type="PANTHER" id="PTHR47038">
    <property type="entry name" value="BAG-ASSOCIATED GRAM PROTEIN 1"/>
    <property type="match status" value="1"/>
</dbReference>
<proteinExistence type="predicted"/>